<dbReference type="EMBL" id="MH992225">
    <property type="protein sequence ID" value="QAX27023.1"/>
    <property type="molecule type" value="Genomic_DNA"/>
</dbReference>
<dbReference type="SUPFAM" id="SSF64484">
    <property type="entry name" value="beta and beta-prime subunits of DNA dependent RNA-polymerase"/>
    <property type="match status" value="1"/>
</dbReference>
<protein>
    <submittedName>
        <fullName evidence="2">RpoC2a</fullName>
    </submittedName>
</protein>
<dbReference type="Gene3D" id="1.10.150.390">
    <property type="match status" value="1"/>
</dbReference>
<reference evidence="2" key="1">
    <citation type="submission" date="2018-09" db="EMBL/GenBank/DDBJ databases">
        <title>Comparative sequence analysis of Babesia apicoplast genomes of sheep originating from six regions.</title>
        <authorList>
            <person name="Wang X."/>
            <person name="Guan G."/>
        </authorList>
    </citation>
    <scope>NUCLEOTIDE SEQUENCE</scope>
</reference>
<gene>
    <name evidence="2" type="primary">rpoC2a</name>
</gene>
<name>A0A411AD77_9APIC</name>
<feature type="transmembrane region" description="Helical" evidence="1">
    <location>
        <begin position="164"/>
        <end position="182"/>
    </location>
</feature>
<keyword evidence="1" id="KW-0472">Membrane</keyword>
<sequence length="310" mass="36785">MIINNTIKYNNLEKHISSYTNIKFKTINLKYISSYNNLFYLYKVKKIRSINKIYKDSTTITALEQIDKLFESRHLDTNKELDIYQNLTLLKYCNIFTNYISIYKYININSNKTLTSYSNISHIYKTSLISCPISLNDIKNINSYVYYIYKYSYNKTLNSYKSCLIALFYYFTGLYLAIFELYSYNNIKIMYSNLVIITTKLSNFVKLIRLNKLNLNFNFIENIKMLNIANNSLYLINNNTIEYEPYLISLTNYTMYITGVFAKLSFQNTLKTLKELILQEKIDWCVDTKSNLILSKLSPVGSGWYRYFIN</sequence>
<organism evidence="2">
    <name type="scientific">Babesia sp. Dunhuang</name>
    <dbReference type="NCBI Taxonomy" id="1164853"/>
    <lineage>
        <taxon>Eukaryota</taxon>
        <taxon>Sar</taxon>
        <taxon>Alveolata</taxon>
        <taxon>Apicomplexa</taxon>
        <taxon>Aconoidasida</taxon>
        <taxon>Piroplasmida</taxon>
        <taxon>Babesiidae</taxon>
        <taxon>Babesia</taxon>
    </lineage>
</organism>
<accession>A0A411AD77</accession>
<dbReference type="AlphaFoldDB" id="A0A411AD77"/>
<proteinExistence type="predicted"/>
<evidence type="ECO:0000313" key="2">
    <source>
        <dbReference type="EMBL" id="QAX27023.1"/>
    </source>
</evidence>
<evidence type="ECO:0000256" key="1">
    <source>
        <dbReference type="SAM" id="Phobius"/>
    </source>
</evidence>
<keyword evidence="1" id="KW-0812">Transmembrane</keyword>
<keyword evidence="1" id="KW-1133">Transmembrane helix</keyword>